<protein>
    <submittedName>
        <fullName evidence="2">Class I SAM-dependent methyltransferase</fullName>
    </submittedName>
</protein>
<sequence length="197" mass="21208">MDTETLHAYDSGAAGYADDWETQPAGTDLQDLVRRYFKLGRTADVGCGSGRDTAWLAANGFDAVGLEPSAGLRAEAVRRHPGVEFHDAALPELKGVAADSFTNVLCETVIMHLEPAAVGPAVRRLADIVKPGGVLYLTWRVSPTDSRDDAGRLYAAVDEQVVREALGACDLLLDEQVTSASSGRTIQRVVARKREQR</sequence>
<reference evidence="2 3" key="1">
    <citation type="journal article" date="2019" name="Int. J. Syst. Evol. Microbiol.">
        <title>The Global Catalogue of Microorganisms (GCM) 10K type strain sequencing project: providing services to taxonomists for standard genome sequencing and annotation.</title>
        <authorList>
            <consortium name="The Broad Institute Genomics Platform"/>
            <consortium name="The Broad Institute Genome Sequencing Center for Infectious Disease"/>
            <person name="Wu L."/>
            <person name="Ma J."/>
        </authorList>
    </citation>
    <scope>NUCLEOTIDE SEQUENCE [LARGE SCALE GENOMIC DNA]</scope>
    <source>
        <strain evidence="2 3">JCM 14304</strain>
    </source>
</reference>
<keyword evidence="2" id="KW-0808">Transferase</keyword>
<evidence type="ECO:0000259" key="1">
    <source>
        <dbReference type="Pfam" id="PF08241"/>
    </source>
</evidence>
<dbReference type="RefSeq" id="WP_344190089.1">
    <property type="nucleotide sequence ID" value="NZ_BAAAND010000004.1"/>
</dbReference>
<dbReference type="EMBL" id="BAAAND010000004">
    <property type="protein sequence ID" value="GAA1578915.1"/>
    <property type="molecule type" value="Genomic_DNA"/>
</dbReference>
<dbReference type="GO" id="GO:0032259">
    <property type="term" value="P:methylation"/>
    <property type="evidence" value="ECO:0007669"/>
    <property type="project" value="UniProtKB-KW"/>
</dbReference>
<accession>A0ABN2DJN4</accession>
<dbReference type="PANTHER" id="PTHR42912">
    <property type="entry name" value="METHYLTRANSFERASE"/>
    <property type="match status" value="1"/>
</dbReference>
<keyword evidence="3" id="KW-1185">Reference proteome</keyword>
<dbReference type="PANTHER" id="PTHR42912:SF94">
    <property type="entry name" value="METHYLTRANSFERASE TYPE 11 DOMAIN-CONTAINING PROTEIN"/>
    <property type="match status" value="1"/>
</dbReference>
<dbReference type="Proteomes" id="UP001500190">
    <property type="component" value="Unassembled WGS sequence"/>
</dbReference>
<dbReference type="InterPro" id="IPR013216">
    <property type="entry name" value="Methyltransf_11"/>
</dbReference>
<dbReference type="SUPFAM" id="SSF53335">
    <property type="entry name" value="S-adenosyl-L-methionine-dependent methyltransferases"/>
    <property type="match status" value="1"/>
</dbReference>
<dbReference type="Gene3D" id="3.40.50.150">
    <property type="entry name" value="Vaccinia Virus protein VP39"/>
    <property type="match status" value="1"/>
</dbReference>
<evidence type="ECO:0000313" key="2">
    <source>
        <dbReference type="EMBL" id="GAA1578915.1"/>
    </source>
</evidence>
<keyword evidence="2" id="KW-0489">Methyltransferase</keyword>
<dbReference type="InterPro" id="IPR029063">
    <property type="entry name" value="SAM-dependent_MTases_sf"/>
</dbReference>
<name>A0ABN2DJN4_9ACTN</name>
<dbReference type="InterPro" id="IPR050508">
    <property type="entry name" value="Methyltransf_Superfamily"/>
</dbReference>
<feature type="domain" description="Methyltransferase type 11" evidence="1">
    <location>
        <begin position="44"/>
        <end position="137"/>
    </location>
</feature>
<organism evidence="2 3">
    <name type="scientific">Kribbella karoonensis</name>
    <dbReference type="NCBI Taxonomy" id="324851"/>
    <lineage>
        <taxon>Bacteria</taxon>
        <taxon>Bacillati</taxon>
        <taxon>Actinomycetota</taxon>
        <taxon>Actinomycetes</taxon>
        <taxon>Propionibacteriales</taxon>
        <taxon>Kribbellaceae</taxon>
        <taxon>Kribbella</taxon>
    </lineage>
</organism>
<gene>
    <name evidence="2" type="ORF">GCM10009742_23750</name>
</gene>
<comment type="caution">
    <text evidence="2">The sequence shown here is derived from an EMBL/GenBank/DDBJ whole genome shotgun (WGS) entry which is preliminary data.</text>
</comment>
<dbReference type="GO" id="GO:0008168">
    <property type="term" value="F:methyltransferase activity"/>
    <property type="evidence" value="ECO:0007669"/>
    <property type="project" value="UniProtKB-KW"/>
</dbReference>
<dbReference type="Pfam" id="PF08241">
    <property type="entry name" value="Methyltransf_11"/>
    <property type="match status" value="1"/>
</dbReference>
<proteinExistence type="predicted"/>
<evidence type="ECO:0000313" key="3">
    <source>
        <dbReference type="Proteomes" id="UP001500190"/>
    </source>
</evidence>
<dbReference type="CDD" id="cd02440">
    <property type="entry name" value="AdoMet_MTases"/>
    <property type="match status" value="1"/>
</dbReference>